<dbReference type="AlphaFoldDB" id="A0A5C7GGD1"/>
<protein>
    <submittedName>
        <fullName evidence="1">Uncharacterized protein</fullName>
    </submittedName>
</protein>
<name>A0A5C7GGD1_9FLAO</name>
<organism evidence="1 2">
    <name type="scientific">Seonamhaeicola maritimus</name>
    <dbReference type="NCBI Taxonomy" id="2591822"/>
    <lineage>
        <taxon>Bacteria</taxon>
        <taxon>Pseudomonadati</taxon>
        <taxon>Bacteroidota</taxon>
        <taxon>Flavobacteriia</taxon>
        <taxon>Flavobacteriales</taxon>
        <taxon>Flavobacteriaceae</taxon>
    </lineage>
</organism>
<dbReference type="RefSeq" id="WP_147767612.1">
    <property type="nucleotide sequence ID" value="NZ_VRKQ01000010.1"/>
</dbReference>
<proteinExistence type="predicted"/>
<evidence type="ECO:0000313" key="2">
    <source>
        <dbReference type="Proteomes" id="UP000321080"/>
    </source>
</evidence>
<dbReference type="Proteomes" id="UP000321080">
    <property type="component" value="Unassembled WGS sequence"/>
</dbReference>
<dbReference type="EMBL" id="VRKQ01000010">
    <property type="protein sequence ID" value="TXG36687.1"/>
    <property type="molecule type" value="Genomic_DNA"/>
</dbReference>
<evidence type="ECO:0000313" key="1">
    <source>
        <dbReference type="EMBL" id="TXG36687.1"/>
    </source>
</evidence>
<comment type="caution">
    <text evidence="1">The sequence shown here is derived from an EMBL/GenBank/DDBJ whole genome shotgun (WGS) entry which is preliminary data.</text>
</comment>
<reference evidence="1 2" key="1">
    <citation type="submission" date="2019-08" db="EMBL/GenBank/DDBJ databases">
        <title>Seonamhaeicola sediminis sp. nov., isolated from marine sediment.</title>
        <authorList>
            <person name="Cao W.R."/>
        </authorList>
    </citation>
    <scope>NUCLEOTIDE SEQUENCE [LARGE SCALE GENOMIC DNA]</scope>
    <source>
        <strain evidence="1 2">1505</strain>
    </source>
</reference>
<accession>A0A5C7GGD1</accession>
<dbReference type="OrthoDB" id="9110500at2"/>
<keyword evidence="2" id="KW-1185">Reference proteome</keyword>
<sequence>MMLLDLACFDCIIEQVEKGEDKTFDGTSIPTPFEQVNNNGIYEFTCLKGHKAKTVIDNINFEILFEYGLNAIVDGYYRESVSSLTSAMERYFEFFIKTILRTSKNDFELIDKSWKKISSQSERQLGAYIMLYLQVFGEEPLLLNPNSEIPFRNKVIHKGYIPTKKESIKFGNSVMKIIEQSLLKLKSKYQNECFETFDHYGYKKKAEEDIKKLEEETGKEQNTMFVNIMTTIDVKNGREKNPKDGRKGLVEERIPNIIKRREPRSLILLKDKPKTK</sequence>
<gene>
    <name evidence="1" type="ORF">FUA22_08890</name>
</gene>